<keyword evidence="1" id="KW-0812">Transmembrane</keyword>
<keyword evidence="3" id="KW-1185">Reference proteome</keyword>
<dbReference type="EMBL" id="JBHUCM010000048">
    <property type="protein sequence ID" value="MFD1545529.1"/>
    <property type="molecule type" value="Genomic_DNA"/>
</dbReference>
<feature type="transmembrane region" description="Helical" evidence="1">
    <location>
        <begin position="114"/>
        <end position="135"/>
    </location>
</feature>
<dbReference type="RefSeq" id="WP_219534040.1">
    <property type="nucleotide sequence ID" value="NZ_JAHKRM010000020.1"/>
</dbReference>
<evidence type="ECO:0000256" key="1">
    <source>
        <dbReference type="SAM" id="Phobius"/>
    </source>
</evidence>
<comment type="caution">
    <text evidence="2">The sequence shown here is derived from an EMBL/GenBank/DDBJ whole genome shotgun (WGS) entry which is preliminary data.</text>
</comment>
<keyword evidence="1" id="KW-0472">Membrane</keyword>
<proteinExistence type="predicted"/>
<feature type="transmembrane region" description="Helical" evidence="1">
    <location>
        <begin position="142"/>
        <end position="162"/>
    </location>
</feature>
<feature type="transmembrane region" description="Helical" evidence="1">
    <location>
        <begin position="12"/>
        <end position="31"/>
    </location>
</feature>
<feature type="transmembrane region" description="Helical" evidence="1">
    <location>
        <begin position="168"/>
        <end position="188"/>
    </location>
</feature>
<dbReference type="Proteomes" id="UP001597097">
    <property type="component" value="Unassembled WGS sequence"/>
</dbReference>
<keyword evidence="1" id="KW-1133">Transmembrane helix</keyword>
<reference evidence="3" key="1">
    <citation type="journal article" date="2019" name="Int. J. Syst. Evol. Microbiol.">
        <title>The Global Catalogue of Microorganisms (GCM) 10K type strain sequencing project: providing services to taxonomists for standard genome sequencing and annotation.</title>
        <authorList>
            <consortium name="The Broad Institute Genomics Platform"/>
            <consortium name="The Broad Institute Genome Sequencing Center for Infectious Disease"/>
            <person name="Wu L."/>
            <person name="Ma J."/>
        </authorList>
    </citation>
    <scope>NUCLEOTIDE SEQUENCE [LARGE SCALE GENOMIC DNA]</scope>
    <source>
        <strain evidence="3">CGMCC 1.15399</strain>
    </source>
</reference>
<gene>
    <name evidence="2" type="ORF">ACFSJ0_51410</name>
</gene>
<sequence length="208" mass="22488">MKLPTRARFVGLLMLVYCALLVLLAVLVIVSPAASTFASLLSIIAFPASLVTFLLPDLHFEDLVTVALLTGLGLVQAVPLWWFSRGKPRAAGGNAWARDETITEFTGRYSRGILAFWVSTGYGVFCLGAIAVGVFDMAGDMTGVVSPVLIYALLPLSVPALLVGNLFLYIYAFVIAAIVQTRLVWVLLRGRGVAVDLPTHLRPENLRK</sequence>
<organism evidence="2 3">
    <name type="scientific">Nonomuraea guangzhouensis</name>
    <dbReference type="NCBI Taxonomy" id="1291555"/>
    <lineage>
        <taxon>Bacteria</taxon>
        <taxon>Bacillati</taxon>
        <taxon>Actinomycetota</taxon>
        <taxon>Actinomycetes</taxon>
        <taxon>Streptosporangiales</taxon>
        <taxon>Streptosporangiaceae</taxon>
        <taxon>Nonomuraea</taxon>
    </lineage>
</organism>
<protein>
    <recommendedName>
        <fullName evidence="4">Glycerophosphoryl diester phosphodiesterase membrane domain-containing protein</fullName>
    </recommendedName>
</protein>
<evidence type="ECO:0000313" key="2">
    <source>
        <dbReference type="EMBL" id="MFD1545529.1"/>
    </source>
</evidence>
<evidence type="ECO:0000313" key="3">
    <source>
        <dbReference type="Proteomes" id="UP001597097"/>
    </source>
</evidence>
<feature type="transmembrane region" description="Helical" evidence="1">
    <location>
        <begin position="37"/>
        <end position="56"/>
    </location>
</feature>
<accession>A0ABW4GSZ7</accession>
<name>A0ABW4GSZ7_9ACTN</name>
<feature type="transmembrane region" description="Helical" evidence="1">
    <location>
        <begin position="63"/>
        <end position="83"/>
    </location>
</feature>
<evidence type="ECO:0008006" key="4">
    <source>
        <dbReference type="Google" id="ProtNLM"/>
    </source>
</evidence>